<dbReference type="SUPFAM" id="SSF54403">
    <property type="entry name" value="Cystatin/monellin"/>
    <property type="match status" value="2"/>
</dbReference>
<dbReference type="Proteomes" id="UP001497482">
    <property type="component" value="Chromosome 10"/>
</dbReference>
<comment type="similarity">
    <text evidence="1 4">Belongs to the protease inhibitor I47 (latexin) family.</text>
</comment>
<evidence type="ECO:0000256" key="1">
    <source>
        <dbReference type="ARBA" id="ARBA00010083"/>
    </source>
</evidence>
<organism evidence="6 7">
    <name type="scientific">Knipowitschia caucasica</name>
    <name type="common">Caucasian dwarf goby</name>
    <name type="synonym">Pomatoschistus caucasicus</name>
    <dbReference type="NCBI Taxonomy" id="637954"/>
    <lineage>
        <taxon>Eukaryota</taxon>
        <taxon>Metazoa</taxon>
        <taxon>Chordata</taxon>
        <taxon>Craniata</taxon>
        <taxon>Vertebrata</taxon>
        <taxon>Euteleostomi</taxon>
        <taxon>Actinopterygii</taxon>
        <taxon>Neopterygii</taxon>
        <taxon>Teleostei</taxon>
        <taxon>Neoteleostei</taxon>
        <taxon>Acanthomorphata</taxon>
        <taxon>Gobiaria</taxon>
        <taxon>Gobiiformes</taxon>
        <taxon>Gobioidei</taxon>
        <taxon>Gobiidae</taxon>
        <taxon>Gobiinae</taxon>
        <taxon>Knipowitschia</taxon>
    </lineage>
</organism>
<evidence type="ECO:0000259" key="5">
    <source>
        <dbReference type="PROSITE" id="PS52033"/>
    </source>
</evidence>
<dbReference type="PANTHER" id="PTHR28591:SF1">
    <property type="entry name" value="LATEXIN"/>
    <property type="match status" value="1"/>
</dbReference>
<dbReference type="FunFam" id="3.10.450.10:FF:000007">
    <property type="entry name" value="latexin"/>
    <property type="match status" value="1"/>
</dbReference>
<dbReference type="Pfam" id="PF06907">
    <property type="entry name" value="LXN"/>
    <property type="match status" value="1"/>
</dbReference>
<feature type="domain" description="Cystatin LXN-type" evidence="5">
    <location>
        <begin position="137"/>
        <end position="239"/>
    </location>
</feature>
<keyword evidence="7" id="KW-1185">Reference proteome</keyword>
<evidence type="ECO:0000256" key="2">
    <source>
        <dbReference type="ARBA" id="ARBA00022690"/>
    </source>
</evidence>
<gene>
    <name evidence="6" type="ORF">KC01_LOCUS2825</name>
</gene>
<dbReference type="EMBL" id="OZ035832">
    <property type="protein sequence ID" value="CAL1570553.1"/>
    <property type="molecule type" value="Genomic_DNA"/>
</dbReference>
<protein>
    <recommendedName>
        <fullName evidence="5">Cystatin LXN-type domain-containing protein</fullName>
    </recommendedName>
</protein>
<dbReference type="AlphaFoldDB" id="A0AAV2IZ64"/>
<evidence type="ECO:0000256" key="3">
    <source>
        <dbReference type="ARBA" id="ARBA00022737"/>
    </source>
</evidence>
<dbReference type="PROSITE" id="PS52033">
    <property type="entry name" value="CYSTATIN_LXN"/>
    <property type="match status" value="2"/>
</dbReference>
<keyword evidence="2 4" id="KW-0646">Protease inhibitor</keyword>
<feature type="domain" description="Cystatin LXN-type" evidence="5">
    <location>
        <begin position="21"/>
        <end position="122"/>
    </location>
</feature>
<dbReference type="GO" id="GO:0005615">
    <property type="term" value="C:extracellular space"/>
    <property type="evidence" value="ECO:0007669"/>
    <property type="project" value="TreeGrafter"/>
</dbReference>
<reference evidence="6 7" key="1">
    <citation type="submission" date="2024-04" db="EMBL/GenBank/DDBJ databases">
        <authorList>
            <person name="Waldvogel A.-M."/>
            <person name="Schoenle A."/>
        </authorList>
    </citation>
    <scope>NUCLEOTIDE SEQUENCE [LARGE SCALE GENOMIC DNA]</scope>
</reference>
<accession>A0AAV2IZ64</accession>
<dbReference type="InterPro" id="IPR046350">
    <property type="entry name" value="Cystatin_sf"/>
</dbReference>
<dbReference type="GO" id="GO:0008191">
    <property type="term" value="F:metalloendopeptidase inhibitor activity"/>
    <property type="evidence" value="ECO:0007669"/>
    <property type="project" value="UniProtKB-UniRule"/>
</dbReference>
<evidence type="ECO:0000256" key="4">
    <source>
        <dbReference type="PROSITE-ProRule" id="PRU01377"/>
    </source>
</evidence>
<dbReference type="Gene3D" id="3.10.450.10">
    <property type="match status" value="2"/>
</dbReference>
<dbReference type="PANTHER" id="PTHR28591">
    <property type="entry name" value="LATEXIN"/>
    <property type="match status" value="1"/>
</dbReference>
<keyword evidence="3" id="KW-0677">Repeat</keyword>
<dbReference type="InterPro" id="IPR009684">
    <property type="entry name" value="Latexin"/>
</dbReference>
<evidence type="ECO:0000313" key="7">
    <source>
        <dbReference type="Proteomes" id="UP001497482"/>
    </source>
</evidence>
<dbReference type="InterPro" id="IPR049897">
    <property type="entry name" value="CYSTATIN_LXN"/>
</dbReference>
<name>A0AAV2IZ64_KNICA</name>
<evidence type="ECO:0000313" key="6">
    <source>
        <dbReference type="EMBL" id="CAL1570553.1"/>
    </source>
</evidence>
<sequence length="239" mass="27196">MQCYLMIIVETEGSEEEVMETTGELNPNHYPAQRAANAARHYVNTRYGSPYKVFMLHKVHSGNAEDVANGRKYQLEISFQEMLSNNTYKGSAEVLYPREGPGSPEVKVSCAELEAYHKTQEEEALYQKLKTSVSMLSAQELPDSHGRIEPDMEPLWSLGIVASSFIMLKESTEDTLYNMAQVGSVTQVFTETVELKFDYLVLLHDMVSQEIIRWKLQFGWSPLGGVKVQQMEKIPHRHT</sequence>
<proteinExistence type="inferred from homology"/>